<dbReference type="Proteomes" id="UP000094801">
    <property type="component" value="Unassembled WGS sequence"/>
</dbReference>
<evidence type="ECO:0000313" key="2">
    <source>
        <dbReference type="Proteomes" id="UP000094801"/>
    </source>
</evidence>
<gene>
    <name evidence="1" type="ORF">CANARDRAFT_22896</name>
</gene>
<evidence type="ECO:0008006" key="3">
    <source>
        <dbReference type="Google" id="ProtNLM"/>
    </source>
</evidence>
<reference evidence="2" key="1">
    <citation type="submission" date="2016-04" db="EMBL/GenBank/DDBJ databases">
        <title>Comparative genomics of biotechnologically important yeasts.</title>
        <authorList>
            <consortium name="DOE Joint Genome Institute"/>
            <person name="Riley R."/>
            <person name="Haridas S."/>
            <person name="Wolfe K.H."/>
            <person name="Lopes M.R."/>
            <person name="Hittinger C.T."/>
            <person name="Goker M."/>
            <person name="Salamov A."/>
            <person name="Wisecaver J."/>
            <person name="Long T.M."/>
            <person name="Aerts A.L."/>
            <person name="Barry K."/>
            <person name="Choi C."/>
            <person name="Clum A."/>
            <person name="Coughlan A.Y."/>
            <person name="Deshpande S."/>
            <person name="Douglass A.P."/>
            <person name="Hanson S.J."/>
            <person name="Klenk H.-P."/>
            <person name="Labutti K."/>
            <person name="Lapidus A."/>
            <person name="Lindquist E."/>
            <person name="Lipzen A."/>
            <person name="Meier-Kolthoff J.P."/>
            <person name="Ohm R.A."/>
            <person name="Otillar R.P."/>
            <person name="Pangilinan J."/>
            <person name="Peng Y."/>
            <person name="Rokas A."/>
            <person name="Rosa C.A."/>
            <person name="Scheuner C."/>
            <person name="Sibirny A.A."/>
            <person name="Slot J.C."/>
            <person name="Stielow J.B."/>
            <person name="Sun H."/>
            <person name="Kurtzman C.P."/>
            <person name="Blackwell M."/>
            <person name="Grigoriev I.V."/>
            <person name="Jeffries T.W."/>
        </authorList>
    </citation>
    <scope>NUCLEOTIDE SEQUENCE [LARGE SCALE GENOMIC DNA]</scope>
    <source>
        <strain evidence="2">NRRL YB-2248</strain>
    </source>
</reference>
<dbReference type="EMBL" id="KV453852">
    <property type="protein sequence ID" value="ODV85357.1"/>
    <property type="molecule type" value="Genomic_DNA"/>
</dbReference>
<proteinExistence type="predicted"/>
<name>A0A1E4T0T4_9ASCO</name>
<dbReference type="OrthoDB" id="3992572at2759"/>
<sequence length="249" mass="29239">MSSDGLSLVGSLEQEHGEVYNELIQVIDQLLLKTNIQTKLKNHEPSLEYDGIFNNFQHHLIHQDITDDDDDKLNINTFLEKMLNLRLNIFKQHQLTLPILNSIHNERENINEVKLNKIINDMNETSIDYLNELTKQQNLNNEINKLSKINYIKLQELKDLNDNYNKLLLSNNELKFKNSIINESSAFKGVYSQLKLRELSLIKRNLMLSNFNIMLISSLSNMNDDDDELKDILLYCGDYDEYELDYIQE</sequence>
<organism evidence="1 2">
    <name type="scientific">[Candida] arabinofermentans NRRL YB-2248</name>
    <dbReference type="NCBI Taxonomy" id="983967"/>
    <lineage>
        <taxon>Eukaryota</taxon>
        <taxon>Fungi</taxon>
        <taxon>Dikarya</taxon>
        <taxon>Ascomycota</taxon>
        <taxon>Saccharomycotina</taxon>
        <taxon>Pichiomycetes</taxon>
        <taxon>Pichiales</taxon>
        <taxon>Pichiaceae</taxon>
        <taxon>Ogataea</taxon>
        <taxon>Ogataea/Candida clade</taxon>
    </lineage>
</organism>
<dbReference type="AlphaFoldDB" id="A0A1E4T0T4"/>
<keyword evidence="2" id="KW-1185">Reference proteome</keyword>
<protein>
    <recommendedName>
        <fullName evidence="3">Centromere protein H C-terminal domain-containing protein</fullName>
    </recommendedName>
</protein>
<evidence type="ECO:0000313" key="1">
    <source>
        <dbReference type="EMBL" id="ODV85357.1"/>
    </source>
</evidence>
<accession>A0A1E4T0T4</accession>